<keyword evidence="3" id="KW-1185">Reference proteome</keyword>
<name>A0A4V6NZI3_9HYPH</name>
<keyword evidence="1" id="KW-0732">Signal</keyword>
<evidence type="ECO:0000313" key="2">
    <source>
        <dbReference type="EMBL" id="TCT03978.1"/>
    </source>
</evidence>
<feature type="signal peptide" evidence="1">
    <location>
        <begin position="1"/>
        <end position="21"/>
    </location>
</feature>
<reference evidence="2 3" key="1">
    <citation type="submission" date="2019-03" db="EMBL/GenBank/DDBJ databases">
        <title>Genomic Encyclopedia of Type Strains, Phase IV (KMG-IV): sequencing the most valuable type-strain genomes for metagenomic binning, comparative biology and taxonomic classification.</title>
        <authorList>
            <person name="Goeker M."/>
        </authorList>
    </citation>
    <scope>NUCLEOTIDE SEQUENCE [LARGE SCALE GENOMIC DNA]</scope>
    <source>
        <strain evidence="2 3">DSM 9035</strain>
    </source>
</reference>
<organism evidence="2 3">
    <name type="scientific">Aquabacter spiritensis</name>
    <dbReference type="NCBI Taxonomy" id="933073"/>
    <lineage>
        <taxon>Bacteria</taxon>
        <taxon>Pseudomonadati</taxon>
        <taxon>Pseudomonadota</taxon>
        <taxon>Alphaproteobacteria</taxon>
        <taxon>Hyphomicrobiales</taxon>
        <taxon>Xanthobacteraceae</taxon>
        <taxon>Aquabacter</taxon>
    </lineage>
</organism>
<dbReference type="Proteomes" id="UP000294664">
    <property type="component" value="Unassembled WGS sequence"/>
</dbReference>
<sequence length="151" mass="14588">MRAAASFLIACSVLTAGSALAATVQLVSGEVSINHGEGFQSLPGVATLDVGDAVMAAPGSAAVVMYGDGCEVKVVPGAVVTIADESPCQSFAQAQVAPIVGATLPGSTVAGLTTATIVTTTVVGGLSIGALVVAGTQSPGKTFTNTLQVSP</sequence>
<feature type="chain" id="PRO_5020468473" evidence="1">
    <location>
        <begin position="22"/>
        <end position="151"/>
    </location>
</feature>
<comment type="caution">
    <text evidence="2">The sequence shown here is derived from an EMBL/GenBank/DDBJ whole genome shotgun (WGS) entry which is preliminary data.</text>
</comment>
<evidence type="ECO:0000256" key="1">
    <source>
        <dbReference type="SAM" id="SignalP"/>
    </source>
</evidence>
<protein>
    <submittedName>
        <fullName evidence="2">Uncharacterized protein</fullName>
    </submittedName>
</protein>
<proteinExistence type="predicted"/>
<dbReference type="EMBL" id="SMAI01000008">
    <property type="protein sequence ID" value="TCT03978.1"/>
    <property type="molecule type" value="Genomic_DNA"/>
</dbReference>
<gene>
    <name evidence="2" type="ORF">EDC64_108144</name>
</gene>
<evidence type="ECO:0000313" key="3">
    <source>
        <dbReference type="Proteomes" id="UP000294664"/>
    </source>
</evidence>
<accession>A0A4V6NZI3</accession>
<dbReference type="AlphaFoldDB" id="A0A4V6NZI3"/>